<protein>
    <submittedName>
        <fullName evidence="1">Cc8L18.2-like protein</fullName>
    </submittedName>
</protein>
<dbReference type="Proteomes" id="UP000076858">
    <property type="component" value="Unassembled WGS sequence"/>
</dbReference>
<evidence type="ECO:0000313" key="1">
    <source>
        <dbReference type="EMBL" id="KZS01661.1"/>
    </source>
</evidence>
<dbReference type="EMBL" id="LRGB01006390">
    <property type="protein sequence ID" value="KZS01661.1"/>
    <property type="molecule type" value="Genomic_DNA"/>
</dbReference>
<proteinExistence type="predicted"/>
<evidence type="ECO:0000313" key="2">
    <source>
        <dbReference type="Proteomes" id="UP000076858"/>
    </source>
</evidence>
<gene>
    <name evidence="1" type="ORF">APZ42_001614</name>
</gene>
<sequence length="169" mass="19464">MSWRGLTHMDAYGISENENFKTFQILPILDLITNVDFKSISVGKHVACLYSEDGRWYLAIVLEKKEEQQECLLQFYQPPGESASIRGFKSTTNSKDQAWIPCVDVLRKIDSLEKTSRSGRTFKLSPTEYEQVSELFTKKMQDSYEINLPFSLLFSFSVCIKNTATKCYL</sequence>
<dbReference type="AlphaFoldDB" id="A0A162C795"/>
<organism evidence="1 2">
    <name type="scientific">Daphnia magna</name>
    <dbReference type="NCBI Taxonomy" id="35525"/>
    <lineage>
        <taxon>Eukaryota</taxon>
        <taxon>Metazoa</taxon>
        <taxon>Ecdysozoa</taxon>
        <taxon>Arthropoda</taxon>
        <taxon>Crustacea</taxon>
        <taxon>Branchiopoda</taxon>
        <taxon>Diplostraca</taxon>
        <taxon>Cladocera</taxon>
        <taxon>Anomopoda</taxon>
        <taxon>Daphniidae</taxon>
        <taxon>Daphnia</taxon>
    </lineage>
</organism>
<accession>A0A162C795</accession>
<reference evidence="1 2" key="1">
    <citation type="submission" date="2016-03" db="EMBL/GenBank/DDBJ databases">
        <title>EvidentialGene: Evidence-directed Construction of Genes on Genomes.</title>
        <authorList>
            <person name="Gilbert D.G."/>
            <person name="Choi J.-H."/>
            <person name="Mockaitis K."/>
            <person name="Colbourne J."/>
            <person name="Pfrender M."/>
        </authorList>
    </citation>
    <scope>NUCLEOTIDE SEQUENCE [LARGE SCALE GENOMIC DNA]</scope>
    <source>
        <strain evidence="1 2">Xinb3</strain>
        <tissue evidence="1">Complete organism</tissue>
    </source>
</reference>
<dbReference type="SUPFAM" id="SSF63748">
    <property type="entry name" value="Tudor/PWWP/MBT"/>
    <property type="match status" value="1"/>
</dbReference>
<keyword evidence="2" id="KW-1185">Reference proteome</keyword>
<dbReference type="OrthoDB" id="6343597at2759"/>
<name>A0A162C795_9CRUS</name>
<comment type="caution">
    <text evidence="1">The sequence shown here is derived from an EMBL/GenBank/DDBJ whole genome shotgun (WGS) entry which is preliminary data.</text>
</comment>
<dbReference type="Gene3D" id="2.30.30.140">
    <property type="match status" value="1"/>
</dbReference>